<protein>
    <submittedName>
        <fullName evidence="1">Uncharacterized protein</fullName>
    </submittedName>
</protein>
<dbReference type="EMBL" id="UGMD01000002">
    <property type="protein sequence ID" value="STV04786.1"/>
    <property type="molecule type" value="Genomic_DNA"/>
</dbReference>
<gene>
    <name evidence="1" type="ORF">NCTC204_03456</name>
</gene>
<accession>A0A378AB83</accession>
<proteinExistence type="predicted"/>
<dbReference type="AlphaFoldDB" id="A0A378AB83"/>
<name>A0A378AB83_KLEPN</name>
<evidence type="ECO:0000313" key="1">
    <source>
        <dbReference type="EMBL" id="STV04786.1"/>
    </source>
</evidence>
<dbReference type="Proteomes" id="UP000255192">
    <property type="component" value="Unassembled WGS sequence"/>
</dbReference>
<reference evidence="1 2" key="1">
    <citation type="submission" date="2018-06" db="EMBL/GenBank/DDBJ databases">
        <authorList>
            <consortium name="Pathogen Informatics"/>
            <person name="Doyle S."/>
        </authorList>
    </citation>
    <scope>NUCLEOTIDE SEQUENCE [LARGE SCALE GENOMIC DNA]</scope>
    <source>
        <strain evidence="1 2">NCTC204</strain>
    </source>
</reference>
<sequence>MRKENPKELSLLTFMSTQSNKDKRAELTPVKKTKTAFFRYKSDSTTFAESHDSDSEYISMKLQF</sequence>
<evidence type="ECO:0000313" key="2">
    <source>
        <dbReference type="Proteomes" id="UP000255192"/>
    </source>
</evidence>
<organism evidence="1 2">
    <name type="scientific">Klebsiella pneumoniae</name>
    <dbReference type="NCBI Taxonomy" id="573"/>
    <lineage>
        <taxon>Bacteria</taxon>
        <taxon>Pseudomonadati</taxon>
        <taxon>Pseudomonadota</taxon>
        <taxon>Gammaproteobacteria</taxon>
        <taxon>Enterobacterales</taxon>
        <taxon>Enterobacteriaceae</taxon>
        <taxon>Klebsiella/Raoultella group</taxon>
        <taxon>Klebsiella</taxon>
        <taxon>Klebsiella pneumoniae complex</taxon>
    </lineage>
</organism>